<evidence type="ECO:0000313" key="2">
    <source>
        <dbReference type="Proteomes" id="UP001396334"/>
    </source>
</evidence>
<dbReference type="EMBL" id="JBBPBN010000127">
    <property type="protein sequence ID" value="KAK8976632.1"/>
    <property type="molecule type" value="Genomic_DNA"/>
</dbReference>
<name>A0ABR2NKC2_9ROSI</name>
<evidence type="ECO:0000313" key="1">
    <source>
        <dbReference type="EMBL" id="KAK8976632.1"/>
    </source>
</evidence>
<protein>
    <submittedName>
        <fullName evidence="1">Uncharacterized protein</fullName>
    </submittedName>
</protein>
<keyword evidence="2" id="KW-1185">Reference proteome</keyword>
<proteinExistence type="predicted"/>
<sequence>MLIHHPSVKCIQIFQTNAFCVLTSNLKSFKFKEPRTATRNFQPDSALVEVSFGCVFEGWVDGNPVTATEPGTGMVIAFKRLNQETLNSFIFDMNLSWRFPMSSPVSF</sequence>
<reference evidence="1 2" key="1">
    <citation type="journal article" date="2024" name="G3 (Bethesda)">
        <title>Genome assembly of Hibiscus sabdariffa L. provides insights into metabolisms of medicinal natural products.</title>
        <authorList>
            <person name="Kim T."/>
        </authorList>
    </citation>
    <scope>NUCLEOTIDE SEQUENCE [LARGE SCALE GENOMIC DNA]</scope>
    <source>
        <strain evidence="1">TK-2024</strain>
        <tissue evidence="1">Old leaves</tissue>
    </source>
</reference>
<dbReference type="InterPro" id="IPR050823">
    <property type="entry name" value="Plant_Ser_Thr_Prot_Kinase"/>
</dbReference>
<dbReference type="Gene3D" id="3.30.200.20">
    <property type="entry name" value="Phosphorylase Kinase, domain 1"/>
    <property type="match status" value="1"/>
</dbReference>
<dbReference type="PANTHER" id="PTHR45621">
    <property type="entry name" value="OS01G0588500 PROTEIN-RELATED"/>
    <property type="match status" value="1"/>
</dbReference>
<organism evidence="1 2">
    <name type="scientific">Hibiscus sabdariffa</name>
    <name type="common">roselle</name>
    <dbReference type="NCBI Taxonomy" id="183260"/>
    <lineage>
        <taxon>Eukaryota</taxon>
        <taxon>Viridiplantae</taxon>
        <taxon>Streptophyta</taxon>
        <taxon>Embryophyta</taxon>
        <taxon>Tracheophyta</taxon>
        <taxon>Spermatophyta</taxon>
        <taxon>Magnoliopsida</taxon>
        <taxon>eudicotyledons</taxon>
        <taxon>Gunneridae</taxon>
        <taxon>Pentapetalae</taxon>
        <taxon>rosids</taxon>
        <taxon>malvids</taxon>
        <taxon>Malvales</taxon>
        <taxon>Malvaceae</taxon>
        <taxon>Malvoideae</taxon>
        <taxon>Hibiscus</taxon>
    </lineage>
</organism>
<gene>
    <name evidence="1" type="ORF">V6N11_057232</name>
</gene>
<comment type="caution">
    <text evidence="1">The sequence shown here is derived from an EMBL/GenBank/DDBJ whole genome shotgun (WGS) entry which is preliminary data.</text>
</comment>
<accession>A0ABR2NKC2</accession>
<dbReference type="Proteomes" id="UP001396334">
    <property type="component" value="Unassembled WGS sequence"/>
</dbReference>